<comment type="caution">
    <text evidence="1">The sequence shown here is derived from an EMBL/GenBank/DDBJ whole genome shotgun (WGS) entry which is preliminary data.</text>
</comment>
<name>A0AAV0WBE3_9HEMI</name>
<gene>
    <name evidence="1" type="ORF">MEUPH1_LOCUS9378</name>
</gene>
<accession>A0AAV0WBE3</accession>
<sequence>MCRYVQAYNPAVHILRRGLSDMSVFTWLLLGGDSCRESRMASLGPIGNCAAQLIAAYRAFLRDAVRGSGFRFECVVSGDTSCAVLSLMATYGTRMSEFCLTEGLLVCSTKDWHYYVKSLMLDTLSRLVDLVEKLQTAHFHNRLLASVYDSELILRFLAFGEARHLDYTRVSILFPCRQLAPGSRRKSRWDDNGFVRYAPSRAGYFNRLR</sequence>
<proteinExistence type="predicted"/>
<dbReference type="AlphaFoldDB" id="A0AAV0WBE3"/>
<dbReference type="Proteomes" id="UP001160148">
    <property type="component" value="Unassembled WGS sequence"/>
</dbReference>
<evidence type="ECO:0000313" key="2">
    <source>
        <dbReference type="Proteomes" id="UP001160148"/>
    </source>
</evidence>
<organism evidence="1 2">
    <name type="scientific">Macrosiphum euphorbiae</name>
    <name type="common">potato aphid</name>
    <dbReference type="NCBI Taxonomy" id="13131"/>
    <lineage>
        <taxon>Eukaryota</taxon>
        <taxon>Metazoa</taxon>
        <taxon>Ecdysozoa</taxon>
        <taxon>Arthropoda</taxon>
        <taxon>Hexapoda</taxon>
        <taxon>Insecta</taxon>
        <taxon>Pterygota</taxon>
        <taxon>Neoptera</taxon>
        <taxon>Paraneoptera</taxon>
        <taxon>Hemiptera</taxon>
        <taxon>Sternorrhyncha</taxon>
        <taxon>Aphidomorpha</taxon>
        <taxon>Aphidoidea</taxon>
        <taxon>Aphididae</taxon>
        <taxon>Macrosiphini</taxon>
        <taxon>Macrosiphum</taxon>
    </lineage>
</organism>
<protein>
    <submittedName>
        <fullName evidence="1">Uncharacterized protein</fullName>
    </submittedName>
</protein>
<evidence type="ECO:0000313" key="1">
    <source>
        <dbReference type="EMBL" id="CAI6353234.1"/>
    </source>
</evidence>
<dbReference type="EMBL" id="CARXXK010000002">
    <property type="protein sequence ID" value="CAI6353234.1"/>
    <property type="molecule type" value="Genomic_DNA"/>
</dbReference>
<keyword evidence="2" id="KW-1185">Reference proteome</keyword>
<reference evidence="1 2" key="1">
    <citation type="submission" date="2023-01" db="EMBL/GenBank/DDBJ databases">
        <authorList>
            <person name="Whitehead M."/>
        </authorList>
    </citation>
    <scope>NUCLEOTIDE SEQUENCE [LARGE SCALE GENOMIC DNA]</scope>
</reference>